<accession>A0A3P6TD40</accession>
<keyword evidence="1" id="KW-0732">Signal</keyword>
<dbReference type="Pfam" id="PF02931">
    <property type="entry name" value="Neur_chan_LBD"/>
    <property type="match status" value="1"/>
</dbReference>
<dbReference type="PROSITE" id="PS51257">
    <property type="entry name" value="PROKAR_LIPOPROTEIN"/>
    <property type="match status" value="1"/>
</dbReference>
<dbReference type="InterPro" id="IPR036734">
    <property type="entry name" value="Neur_chan_lig-bd_sf"/>
</dbReference>
<protein>
    <recommendedName>
        <fullName evidence="2">Neurotransmitter-gated ion-channel ligand-binding domain-containing protein</fullName>
    </recommendedName>
</protein>
<dbReference type="Proteomes" id="UP000271889">
    <property type="component" value="Unassembled WGS sequence"/>
</dbReference>
<evidence type="ECO:0000313" key="4">
    <source>
        <dbReference type="Proteomes" id="UP000271889"/>
    </source>
</evidence>
<feature type="signal peptide" evidence="1">
    <location>
        <begin position="1"/>
        <end position="18"/>
    </location>
</feature>
<dbReference type="OrthoDB" id="5975154at2759"/>
<evidence type="ECO:0000256" key="1">
    <source>
        <dbReference type="SAM" id="SignalP"/>
    </source>
</evidence>
<dbReference type="EMBL" id="UYRV01016932">
    <property type="protein sequence ID" value="VDK62621.1"/>
    <property type="molecule type" value="Genomic_DNA"/>
</dbReference>
<feature type="domain" description="Neurotransmitter-gated ion-channel ligand-binding" evidence="2">
    <location>
        <begin position="27"/>
        <end position="118"/>
    </location>
</feature>
<organism evidence="3 4">
    <name type="scientific">Cylicostephanus goldi</name>
    <name type="common">Nematode worm</name>
    <dbReference type="NCBI Taxonomy" id="71465"/>
    <lineage>
        <taxon>Eukaryota</taxon>
        <taxon>Metazoa</taxon>
        <taxon>Ecdysozoa</taxon>
        <taxon>Nematoda</taxon>
        <taxon>Chromadorea</taxon>
        <taxon>Rhabditida</taxon>
        <taxon>Rhabditina</taxon>
        <taxon>Rhabditomorpha</taxon>
        <taxon>Strongyloidea</taxon>
        <taxon>Strongylidae</taxon>
        <taxon>Cylicostephanus</taxon>
    </lineage>
</organism>
<evidence type="ECO:0000313" key="3">
    <source>
        <dbReference type="EMBL" id="VDK62621.1"/>
    </source>
</evidence>
<proteinExistence type="predicted"/>
<dbReference type="InterPro" id="IPR006202">
    <property type="entry name" value="Neur_chan_lig-bd"/>
</dbReference>
<reference evidence="3 4" key="1">
    <citation type="submission" date="2018-11" db="EMBL/GenBank/DDBJ databases">
        <authorList>
            <consortium name="Pathogen Informatics"/>
        </authorList>
    </citation>
    <scope>NUCLEOTIDE SEQUENCE [LARGE SCALE GENOMIC DNA]</scope>
</reference>
<dbReference type="InterPro" id="IPR006201">
    <property type="entry name" value="Neur_channel"/>
</dbReference>
<name>A0A3P6TD40_CYLGO</name>
<keyword evidence="4" id="KW-1185">Reference proteome</keyword>
<gene>
    <name evidence="3" type="ORF">CGOC_LOCUS5536</name>
</gene>
<dbReference type="GO" id="GO:0005230">
    <property type="term" value="F:extracellular ligand-gated monoatomic ion channel activity"/>
    <property type="evidence" value="ECO:0007669"/>
    <property type="project" value="InterPro"/>
</dbReference>
<dbReference type="Gene3D" id="2.70.170.10">
    <property type="entry name" value="Neurotransmitter-gated ion-channel ligand-binding domain"/>
    <property type="match status" value="1"/>
</dbReference>
<dbReference type="SUPFAM" id="SSF63712">
    <property type="entry name" value="Nicotinic receptor ligand binding domain-like"/>
    <property type="match status" value="1"/>
</dbReference>
<dbReference type="GO" id="GO:0004888">
    <property type="term" value="F:transmembrane signaling receptor activity"/>
    <property type="evidence" value="ECO:0007669"/>
    <property type="project" value="InterPro"/>
</dbReference>
<feature type="chain" id="PRO_5018192289" description="Neurotransmitter-gated ion-channel ligand-binding domain-containing protein" evidence="1">
    <location>
        <begin position="19"/>
        <end position="125"/>
    </location>
</feature>
<dbReference type="AlphaFoldDB" id="A0A3P6TD40"/>
<evidence type="ECO:0000259" key="2">
    <source>
        <dbReference type="Pfam" id="PF02931"/>
    </source>
</evidence>
<dbReference type="GO" id="GO:0016020">
    <property type="term" value="C:membrane"/>
    <property type="evidence" value="ECO:0007669"/>
    <property type="project" value="InterPro"/>
</dbReference>
<dbReference type="PANTHER" id="PTHR18945">
    <property type="entry name" value="NEUROTRANSMITTER GATED ION CHANNEL"/>
    <property type="match status" value="1"/>
</dbReference>
<sequence>MRGYIVLHLIWVWHYAFASCGVLHIRELYRDLLNNYNKLVRPVRNPKDSLKVEMKVFLQQIVGLDGKNQIIELNAWLKFIWIDYRLAWDRLKYENVTSVRFAGGENQIWRPDVLLYNRYFCLCKL</sequence>